<dbReference type="InterPro" id="IPR001810">
    <property type="entry name" value="F-box_dom"/>
</dbReference>
<dbReference type="eggNOG" id="ENOG502TJX6">
    <property type="taxonomic scope" value="Eukaryota"/>
</dbReference>
<keyword evidence="2" id="KW-1185">Reference proteome</keyword>
<dbReference type="Proteomes" id="UP000095282">
    <property type="component" value="Unplaced"/>
</dbReference>
<dbReference type="Pfam" id="PF07735">
    <property type="entry name" value="FBA_2"/>
    <property type="match status" value="2"/>
</dbReference>
<feature type="domain" description="F-box" evidence="1">
    <location>
        <begin position="3"/>
        <end position="53"/>
    </location>
</feature>
<evidence type="ECO:0000313" key="2">
    <source>
        <dbReference type="Proteomes" id="UP000095282"/>
    </source>
</evidence>
<dbReference type="PROSITE" id="PS50181">
    <property type="entry name" value="FBOX"/>
    <property type="match status" value="2"/>
</dbReference>
<name>A0A1I7TU93_9PELO</name>
<organism evidence="2 3">
    <name type="scientific">Caenorhabditis tropicalis</name>
    <dbReference type="NCBI Taxonomy" id="1561998"/>
    <lineage>
        <taxon>Eukaryota</taxon>
        <taxon>Metazoa</taxon>
        <taxon>Ecdysozoa</taxon>
        <taxon>Nematoda</taxon>
        <taxon>Chromadorea</taxon>
        <taxon>Rhabditida</taxon>
        <taxon>Rhabditina</taxon>
        <taxon>Rhabditomorpha</taxon>
        <taxon>Rhabditoidea</taxon>
        <taxon>Rhabditidae</taxon>
        <taxon>Peloderinae</taxon>
        <taxon>Caenorhabditis</taxon>
    </lineage>
</organism>
<evidence type="ECO:0000313" key="3">
    <source>
        <dbReference type="WBParaSite" id="Csp11.Scaffold629.g11842.t1"/>
    </source>
</evidence>
<reference evidence="3" key="1">
    <citation type="submission" date="2016-11" db="UniProtKB">
        <authorList>
            <consortium name="WormBaseParasite"/>
        </authorList>
    </citation>
    <scope>IDENTIFICATION</scope>
</reference>
<accession>A0A1I7TU93</accession>
<dbReference type="WBParaSite" id="Csp11.Scaffold629.g11842.t1">
    <property type="protein sequence ID" value="Csp11.Scaffold629.g11842.t1"/>
    <property type="gene ID" value="Csp11.Scaffold629.g11842"/>
</dbReference>
<dbReference type="PANTHER" id="PTHR21503">
    <property type="entry name" value="F-BOX-CONTAINING HYPOTHETICAL PROTEIN C.ELEGANS"/>
    <property type="match status" value="1"/>
</dbReference>
<evidence type="ECO:0000259" key="1">
    <source>
        <dbReference type="PROSITE" id="PS50181"/>
    </source>
</evidence>
<proteinExistence type="predicted"/>
<dbReference type="AlphaFoldDB" id="A0A1I7TU93"/>
<dbReference type="Pfam" id="PF00646">
    <property type="entry name" value="F-box"/>
    <property type="match status" value="2"/>
</dbReference>
<dbReference type="PANTHER" id="PTHR21503:SF8">
    <property type="entry name" value="F-BOX ASSOCIATED DOMAIN-CONTAINING PROTEIN-RELATED"/>
    <property type="match status" value="1"/>
</dbReference>
<sequence>MSSFPLQNLPQNVQKSIIGHLTLIEIFELSRCSRKTRNLVKENYERNGYFITIHFSESTTIWITRIDTGTIGRFNVSKADESVMESRKIGRVEVGFEKTENGSEVITYWNDILGGCASLAIELHKLFSFPFGYMIIDMDKRMDWKSIIGWNRRFERLFFYGEEVSGETYSFILNNINYSKYLAIGMKMNGELVPQKNIDFEELMIDHGNWIRVEHLINFSVAHFKIKSARLCSSALNLYLRQLIEGACPKLKHLEISLDLPINYNDLFKGIEAWPTDERNIRHFVGESCVSSNEGGHEILMKNGDICSVTVGDDERGFPKMEIIVWKGIEWNYKPLRIQYIPFVALDEIIRSMDAMEAFELSMCSGKMRDLVKRIFRKNNFKTSIAAGEYGIVICLFTQPKQYHLVLSMQLPVDFSEKKLWIERIGRKQAVFSRSTQILNCLQTFWCDRLAGAKESFEALRDVFGAPLEEVDVRMDTNEGFGRAIEWIYELGGAKSVTKYVTNIVDDDTYSFILDNTVTENLHVDMKQSIRFNRNEFKTEAKSLYLSSNWMDINHLISLKCEEIHMMESSFRDRNINEFLHLLIQGSNPNLKFIKFRVDRYARPDEVLDGIAGQIMENPRIFECQRMKEEVCHGFQFPLENGDLCAIKFWGDSLRSEIRIYIWRGEAV</sequence>
<protein>
    <submittedName>
        <fullName evidence="3">F-box domain-containing protein</fullName>
    </submittedName>
</protein>
<feature type="domain" description="F-box" evidence="1">
    <location>
        <begin position="335"/>
        <end position="384"/>
    </location>
</feature>
<dbReference type="InterPro" id="IPR012885">
    <property type="entry name" value="F-box_Sdz-33"/>
</dbReference>